<keyword evidence="3" id="KW-1185">Reference proteome</keyword>
<keyword evidence="1" id="KW-0812">Transmembrane</keyword>
<keyword evidence="1" id="KW-0472">Membrane</keyword>
<organism evidence="2 3">
    <name type="scientific">Hahella chejuensis (strain KCTC 2396)</name>
    <dbReference type="NCBI Taxonomy" id="349521"/>
    <lineage>
        <taxon>Bacteria</taxon>
        <taxon>Pseudomonadati</taxon>
        <taxon>Pseudomonadota</taxon>
        <taxon>Gammaproteobacteria</taxon>
        <taxon>Oceanospirillales</taxon>
        <taxon>Hahellaceae</taxon>
        <taxon>Hahella</taxon>
    </lineage>
</organism>
<evidence type="ECO:0000313" key="3">
    <source>
        <dbReference type="Proteomes" id="UP000000238"/>
    </source>
</evidence>
<reference evidence="2 3" key="1">
    <citation type="journal article" date="2005" name="Nucleic Acids Res.">
        <title>Genomic blueprint of Hahella chejuensis, a marine microbe producing an algicidal agent.</title>
        <authorList>
            <person name="Jeong H."/>
            <person name="Yim J.H."/>
            <person name="Lee C."/>
            <person name="Choi S.-H."/>
            <person name="Park Y.K."/>
            <person name="Yoon S.H."/>
            <person name="Hur C.-G."/>
            <person name="Kang H.-Y."/>
            <person name="Kim D."/>
            <person name="Lee H.H."/>
            <person name="Park K.H."/>
            <person name="Park S.-H."/>
            <person name="Park H.-S."/>
            <person name="Lee H.K."/>
            <person name="Oh T.K."/>
            <person name="Kim J.F."/>
        </authorList>
    </citation>
    <scope>NUCLEOTIDE SEQUENCE [LARGE SCALE GENOMIC DNA]</scope>
    <source>
        <strain evidence="2 3">KCTC 2396</strain>
    </source>
</reference>
<proteinExistence type="predicted"/>
<dbReference type="Proteomes" id="UP000000238">
    <property type="component" value="Chromosome"/>
</dbReference>
<feature type="transmembrane region" description="Helical" evidence="1">
    <location>
        <begin position="70"/>
        <end position="91"/>
    </location>
</feature>
<gene>
    <name evidence="2" type="ordered locus">HCH_04295</name>
</gene>
<keyword evidence="1" id="KW-1133">Transmembrane helix</keyword>
<accession>Q2SEC2</accession>
<dbReference type="KEGG" id="hch:HCH_04295"/>
<evidence type="ECO:0000313" key="2">
    <source>
        <dbReference type="EMBL" id="ABC31002.1"/>
    </source>
</evidence>
<evidence type="ECO:0000256" key="1">
    <source>
        <dbReference type="SAM" id="Phobius"/>
    </source>
</evidence>
<protein>
    <submittedName>
        <fullName evidence="2">Uncharacterized protein</fullName>
    </submittedName>
</protein>
<dbReference type="HOGENOM" id="CLU_2409165_0_0_6"/>
<name>Q2SEC2_HAHCH</name>
<dbReference type="EMBL" id="CP000155">
    <property type="protein sequence ID" value="ABC31002.1"/>
    <property type="molecule type" value="Genomic_DNA"/>
</dbReference>
<sequence length="92" mass="10270">MSPLSPSKRTEGCGSKLHPDLMSINYQQLKGQIGRGEVRRLRRVALEQLLEERAHVNKVSAITKSRFRNILLTLVVSCCVAGGVAGFYFILR</sequence>
<dbReference type="STRING" id="349521.HCH_04295"/>
<dbReference type="AlphaFoldDB" id="Q2SEC2"/>